<name>W5MSM1_LEPOC</name>
<dbReference type="InterPro" id="IPR050911">
    <property type="entry name" value="DRAM/TMEM150_Autophagy_Mod"/>
</dbReference>
<dbReference type="PANTHER" id="PTHR21324">
    <property type="entry name" value="FASTING-INDUCIBLE INTEGRAL MEMBRANE PROTEIN TM6P1-RELATED"/>
    <property type="match status" value="1"/>
</dbReference>
<dbReference type="Proteomes" id="UP000018468">
    <property type="component" value="Linkage group LG5"/>
</dbReference>
<feature type="transmembrane region" description="Helical" evidence="6">
    <location>
        <begin position="73"/>
        <end position="91"/>
    </location>
</feature>
<dbReference type="HOGENOM" id="CLU_059992_1_0_1"/>
<keyword evidence="7" id="KW-0732">Signal</keyword>
<organism evidence="9 10">
    <name type="scientific">Lepisosteus oculatus</name>
    <name type="common">Spotted gar</name>
    <dbReference type="NCBI Taxonomy" id="7918"/>
    <lineage>
        <taxon>Eukaryota</taxon>
        <taxon>Metazoa</taxon>
        <taxon>Chordata</taxon>
        <taxon>Craniata</taxon>
        <taxon>Vertebrata</taxon>
        <taxon>Euteleostomi</taxon>
        <taxon>Actinopterygii</taxon>
        <taxon>Neopterygii</taxon>
        <taxon>Holostei</taxon>
        <taxon>Semionotiformes</taxon>
        <taxon>Lepisosteidae</taxon>
        <taxon>Lepisosteus</taxon>
    </lineage>
</organism>
<keyword evidence="10" id="KW-1185">Reference proteome</keyword>
<evidence type="ECO:0000256" key="7">
    <source>
        <dbReference type="SAM" id="SignalP"/>
    </source>
</evidence>
<keyword evidence="3 6" id="KW-0812">Transmembrane</keyword>
<dbReference type="GO" id="GO:0005886">
    <property type="term" value="C:plasma membrane"/>
    <property type="evidence" value="ECO:0000318"/>
    <property type="project" value="GO_Central"/>
</dbReference>
<feature type="signal peptide" evidence="7">
    <location>
        <begin position="1"/>
        <end position="19"/>
    </location>
</feature>
<dbReference type="GO" id="GO:0072659">
    <property type="term" value="P:protein localization to plasma membrane"/>
    <property type="evidence" value="ECO:0000318"/>
    <property type="project" value="GO_Central"/>
</dbReference>
<dbReference type="InParanoid" id="W5MSM1"/>
<dbReference type="eggNOG" id="KOG4320">
    <property type="taxonomic scope" value="Eukaryota"/>
</dbReference>
<evidence type="ECO:0000256" key="4">
    <source>
        <dbReference type="ARBA" id="ARBA00022989"/>
    </source>
</evidence>
<accession>W5MSM1</accession>
<keyword evidence="5 6" id="KW-0472">Membrane</keyword>
<dbReference type="OMA" id="CICFYTI"/>
<dbReference type="Pfam" id="PF10277">
    <property type="entry name" value="Frag1"/>
    <property type="match status" value="1"/>
</dbReference>
<proteinExistence type="inferred from homology"/>
<dbReference type="GO" id="GO:0012505">
    <property type="term" value="C:endomembrane system"/>
    <property type="evidence" value="ECO:0007669"/>
    <property type="project" value="UniProtKB-SubCell"/>
</dbReference>
<dbReference type="InterPro" id="IPR019402">
    <property type="entry name" value="CWH43_N"/>
</dbReference>
<keyword evidence="4 6" id="KW-1133">Transmembrane helix</keyword>
<dbReference type="OrthoDB" id="191706at2759"/>
<evidence type="ECO:0000256" key="6">
    <source>
        <dbReference type="SAM" id="Phobius"/>
    </source>
</evidence>
<sequence length="249" mass="27872">MVCWIVIPFTLSAISLVGSWTVYGLAVSYKHVCPLSNWKYTDVCHPNASEQCCTDGNMPMISSCGKNPPENSLFTATFNAAAVLFLIFCICQHAHILDKNSNYALLSKANLAIGCLAAFGAFVTGNCNPVHVRWLHYLGAALGFVCLCFYTLILTILTSKCFITGLERFLAPLRIILTVVQALSTIFYVVFFVQPEYNYKHMSAICEWTLSTNIQLFELTYVAEFYYFSSSMLSVLIHKRDEEKSLILS</sequence>
<feature type="transmembrane region" description="Helical" evidence="6">
    <location>
        <begin position="103"/>
        <end position="122"/>
    </location>
</feature>
<dbReference type="Bgee" id="ENSLOCG00000009329">
    <property type="expression patterns" value="Expressed in intestine and 7 other cell types or tissues"/>
</dbReference>
<comment type="similarity">
    <text evidence="2">Belongs to the DRAM/TMEM150 family.</text>
</comment>
<dbReference type="KEGG" id="loc:102689385"/>
<evidence type="ECO:0000256" key="5">
    <source>
        <dbReference type="ARBA" id="ARBA00023136"/>
    </source>
</evidence>
<evidence type="ECO:0000256" key="2">
    <source>
        <dbReference type="ARBA" id="ARBA00006565"/>
    </source>
</evidence>
<reference evidence="9" key="3">
    <citation type="submission" date="2025-09" db="UniProtKB">
        <authorList>
            <consortium name="Ensembl"/>
        </authorList>
    </citation>
    <scope>IDENTIFICATION</scope>
</reference>
<evidence type="ECO:0000313" key="9">
    <source>
        <dbReference type="Ensembl" id="ENSLOCP00000011380.1"/>
    </source>
</evidence>
<dbReference type="GeneID" id="102689385"/>
<comment type="subcellular location">
    <subcellularLocation>
        <location evidence="1">Endomembrane system</location>
        <topology evidence="1">Multi-pass membrane protein</topology>
    </subcellularLocation>
</comment>
<protein>
    <submittedName>
        <fullName evidence="9">Si:dkey-228d14.5</fullName>
    </submittedName>
</protein>
<reference evidence="10" key="1">
    <citation type="submission" date="2011-12" db="EMBL/GenBank/DDBJ databases">
        <title>The Draft Genome of Lepisosteus oculatus.</title>
        <authorList>
            <consortium name="The Broad Institute Genome Assembly &amp; Analysis Group"/>
            <consortium name="Computational R&amp;D Group"/>
            <consortium name="and Sequencing Platform"/>
            <person name="Di Palma F."/>
            <person name="Alfoldi J."/>
            <person name="Johnson J."/>
            <person name="Berlin A."/>
            <person name="Gnerre S."/>
            <person name="Jaffe D."/>
            <person name="MacCallum I."/>
            <person name="Young S."/>
            <person name="Walker B.J."/>
            <person name="Lander E.S."/>
            <person name="Lindblad-Toh K."/>
        </authorList>
    </citation>
    <scope>NUCLEOTIDE SEQUENCE [LARGE SCALE GENOMIC DNA]</scope>
</reference>
<evidence type="ECO:0000259" key="8">
    <source>
        <dbReference type="Pfam" id="PF10277"/>
    </source>
</evidence>
<evidence type="ECO:0000313" key="10">
    <source>
        <dbReference type="Proteomes" id="UP000018468"/>
    </source>
</evidence>
<dbReference type="PANTHER" id="PTHR21324:SF13">
    <property type="entry name" value="SI:DKEY-228D14.5"/>
    <property type="match status" value="1"/>
</dbReference>
<dbReference type="Ensembl" id="ENSLOCT00000011396.1">
    <property type="protein sequence ID" value="ENSLOCP00000011380.1"/>
    <property type="gene ID" value="ENSLOCG00000009329.1"/>
</dbReference>
<dbReference type="GeneTree" id="ENSGT01030000234578"/>
<feature type="transmembrane region" description="Helical" evidence="6">
    <location>
        <begin position="169"/>
        <end position="193"/>
    </location>
</feature>
<dbReference type="EMBL" id="AHAT01003979">
    <property type="status" value="NOT_ANNOTATED_CDS"/>
    <property type="molecule type" value="Genomic_DNA"/>
</dbReference>
<evidence type="ECO:0000256" key="3">
    <source>
        <dbReference type="ARBA" id="ARBA00022692"/>
    </source>
</evidence>
<evidence type="ECO:0000256" key="1">
    <source>
        <dbReference type="ARBA" id="ARBA00004127"/>
    </source>
</evidence>
<dbReference type="AlphaFoldDB" id="W5MSM1"/>
<feature type="transmembrane region" description="Helical" evidence="6">
    <location>
        <begin position="134"/>
        <end position="157"/>
    </location>
</feature>
<feature type="domain" description="CWH43-like N-terminal" evidence="8">
    <location>
        <begin position="4"/>
        <end position="227"/>
    </location>
</feature>
<feature type="chain" id="PRO_5004866485" evidence="7">
    <location>
        <begin position="20"/>
        <end position="249"/>
    </location>
</feature>
<reference evidence="9" key="2">
    <citation type="submission" date="2025-08" db="UniProtKB">
        <authorList>
            <consortium name="Ensembl"/>
        </authorList>
    </citation>
    <scope>IDENTIFICATION</scope>
</reference>